<protein>
    <submittedName>
        <fullName evidence="1">Uncharacterized protein</fullName>
    </submittedName>
</protein>
<dbReference type="EMBL" id="QGNW01000186">
    <property type="protein sequence ID" value="RVW87166.1"/>
    <property type="molecule type" value="Genomic_DNA"/>
</dbReference>
<dbReference type="AlphaFoldDB" id="A0A438HRT9"/>
<reference evidence="1 2" key="1">
    <citation type="journal article" date="2018" name="PLoS Genet.">
        <title>Population sequencing reveals clonal diversity and ancestral inbreeding in the grapevine cultivar Chardonnay.</title>
        <authorList>
            <person name="Roach M.J."/>
            <person name="Johnson D.L."/>
            <person name="Bohlmann J."/>
            <person name="van Vuuren H.J."/>
            <person name="Jones S.J."/>
            <person name="Pretorius I.S."/>
            <person name="Schmidt S.A."/>
            <person name="Borneman A.R."/>
        </authorList>
    </citation>
    <scope>NUCLEOTIDE SEQUENCE [LARGE SCALE GENOMIC DNA]</scope>
    <source>
        <strain evidence="2">cv. Chardonnay</strain>
        <tissue evidence="1">Leaf</tissue>
    </source>
</reference>
<proteinExistence type="predicted"/>
<evidence type="ECO:0000313" key="1">
    <source>
        <dbReference type="EMBL" id="RVW87166.1"/>
    </source>
</evidence>
<dbReference type="Proteomes" id="UP000288805">
    <property type="component" value="Unassembled WGS sequence"/>
</dbReference>
<gene>
    <name evidence="1" type="ORF">CK203_026996</name>
</gene>
<organism evidence="1 2">
    <name type="scientific">Vitis vinifera</name>
    <name type="common">Grape</name>
    <dbReference type="NCBI Taxonomy" id="29760"/>
    <lineage>
        <taxon>Eukaryota</taxon>
        <taxon>Viridiplantae</taxon>
        <taxon>Streptophyta</taxon>
        <taxon>Embryophyta</taxon>
        <taxon>Tracheophyta</taxon>
        <taxon>Spermatophyta</taxon>
        <taxon>Magnoliopsida</taxon>
        <taxon>eudicotyledons</taxon>
        <taxon>Gunneridae</taxon>
        <taxon>Pentapetalae</taxon>
        <taxon>rosids</taxon>
        <taxon>Vitales</taxon>
        <taxon>Vitaceae</taxon>
        <taxon>Viteae</taxon>
        <taxon>Vitis</taxon>
    </lineage>
</organism>
<accession>A0A438HRT9</accession>
<sequence>MVAWGLESLEVLNKALIGKCLWRYALERDSPWRIIQCKYGEVEKGWCTLDLREALDMGLWKAMRRG</sequence>
<name>A0A438HRT9_VITVI</name>
<comment type="caution">
    <text evidence="1">The sequence shown here is derived from an EMBL/GenBank/DDBJ whole genome shotgun (WGS) entry which is preliminary data.</text>
</comment>
<evidence type="ECO:0000313" key="2">
    <source>
        <dbReference type="Proteomes" id="UP000288805"/>
    </source>
</evidence>